<dbReference type="PANTHER" id="PTHR10151:SF114">
    <property type="entry name" value="ECTONUCLEOTIDE PYROPHOSPHATASE_PHOSPHODIESTERASE C27A7.3"/>
    <property type="match status" value="1"/>
</dbReference>
<dbReference type="PANTHER" id="PTHR10151">
    <property type="entry name" value="ECTONUCLEOTIDE PYROPHOSPHATASE/PHOSPHODIESTERASE"/>
    <property type="match status" value="1"/>
</dbReference>
<evidence type="ECO:0000313" key="2">
    <source>
        <dbReference type="Proteomes" id="UP000054047"/>
    </source>
</evidence>
<dbReference type="Gene3D" id="3.40.720.10">
    <property type="entry name" value="Alkaline Phosphatase, subunit A"/>
    <property type="match status" value="1"/>
</dbReference>
<dbReference type="AlphaFoldDB" id="A0A0C2DRB1"/>
<dbReference type="Proteomes" id="UP000054047">
    <property type="component" value="Unassembled WGS sequence"/>
</dbReference>
<dbReference type="Pfam" id="PF01663">
    <property type="entry name" value="Phosphodiest"/>
    <property type="match status" value="1"/>
</dbReference>
<accession>A0A0C2DRB1</accession>
<dbReference type="SUPFAM" id="SSF53649">
    <property type="entry name" value="Alkaline phosphatase-like"/>
    <property type="match status" value="1"/>
</dbReference>
<dbReference type="OrthoDB" id="415411at2759"/>
<dbReference type="GO" id="GO:0016529">
    <property type="term" value="C:sarcoplasmic reticulum"/>
    <property type="evidence" value="ECO:0007669"/>
    <property type="project" value="TreeGrafter"/>
</dbReference>
<gene>
    <name evidence="1" type="ORF">ANCDUO_04406</name>
</gene>
<name>A0A0C2DRB1_9BILA</name>
<proteinExistence type="predicted"/>
<dbReference type="GO" id="GO:0055120">
    <property type="term" value="C:striated muscle dense body"/>
    <property type="evidence" value="ECO:0007669"/>
    <property type="project" value="TreeGrafter"/>
</dbReference>
<dbReference type="GO" id="GO:0031674">
    <property type="term" value="C:I band"/>
    <property type="evidence" value="ECO:0007669"/>
    <property type="project" value="TreeGrafter"/>
</dbReference>
<evidence type="ECO:0000313" key="1">
    <source>
        <dbReference type="EMBL" id="KIH65272.1"/>
    </source>
</evidence>
<protein>
    <submittedName>
        <fullName evidence="1">Uncharacterized protein</fullName>
    </submittedName>
</protein>
<reference evidence="1 2" key="1">
    <citation type="submission" date="2013-12" db="EMBL/GenBank/DDBJ databases">
        <title>Draft genome of the parsitic nematode Ancylostoma duodenale.</title>
        <authorList>
            <person name="Mitreva M."/>
        </authorList>
    </citation>
    <scope>NUCLEOTIDE SEQUENCE [LARGE SCALE GENOMIC DNA]</scope>
    <source>
        <strain evidence="1 2">Zhejiang</strain>
    </source>
</reference>
<dbReference type="EMBL" id="KN727627">
    <property type="protein sequence ID" value="KIH65272.1"/>
    <property type="molecule type" value="Genomic_DNA"/>
</dbReference>
<sequence>ANTLYDLNVSSQKENLGKSLLDGFYTKEPPHYMVPFTEGIHPNEKLDQALEWLKLDDDKRPGLIMVYIIEPDHTGHLRMGEKGKKLDDALVLVEKALQNFFAKLRAQNILECVNILIICFGPASA</sequence>
<keyword evidence="2" id="KW-1185">Reference proteome</keyword>
<feature type="non-terminal residue" evidence="1">
    <location>
        <position position="1"/>
    </location>
</feature>
<dbReference type="InterPro" id="IPR002591">
    <property type="entry name" value="Phosphodiest/P_Trfase"/>
</dbReference>
<organism evidence="1 2">
    <name type="scientific">Ancylostoma duodenale</name>
    <dbReference type="NCBI Taxonomy" id="51022"/>
    <lineage>
        <taxon>Eukaryota</taxon>
        <taxon>Metazoa</taxon>
        <taxon>Ecdysozoa</taxon>
        <taxon>Nematoda</taxon>
        <taxon>Chromadorea</taxon>
        <taxon>Rhabditida</taxon>
        <taxon>Rhabditina</taxon>
        <taxon>Rhabditomorpha</taxon>
        <taxon>Strongyloidea</taxon>
        <taxon>Ancylostomatidae</taxon>
        <taxon>Ancylostomatinae</taxon>
        <taxon>Ancylostoma</taxon>
    </lineage>
</organism>
<dbReference type="InterPro" id="IPR017850">
    <property type="entry name" value="Alkaline_phosphatase_core_sf"/>
</dbReference>